<reference evidence="2 3" key="1">
    <citation type="journal article" date="2021" name="Environ. Microbiol.">
        <title>Gene family expansions and transcriptome signatures uncover fungal adaptations to wood decay.</title>
        <authorList>
            <person name="Hage H."/>
            <person name="Miyauchi S."/>
            <person name="Viragh M."/>
            <person name="Drula E."/>
            <person name="Min B."/>
            <person name="Chaduli D."/>
            <person name="Navarro D."/>
            <person name="Favel A."/>
            <person name="Norest M."/>
            <person name="Lesage-Meessen L."/>
            <person name="Balint B."/>
            <person name="Merenyi Z."/>
            <person name="de Eugenio L."/>
            <person name="Morin E."/>
            <person name="Martinez A.T."/>
            <person name="Baldrian P."/>
            <person name="Stursova M."/>
            <person name="Martinez M.J."/>
            <person name="Novotny C."/>
            <person name="Magnuson J.K."/>
            <person name="Spatafora J.W."/>
            <person name="Maurice S."/>
            <person name="Pangilinan J."/>
            <person name="Andreopoulos W."/>
            <person name="LaButti K."/>
            <person name="Hundley H."/>
            <person name="Na H."/>
            <person name="Kuo A."/>
            <person name="Barry K."/>
            <person name="Lipzen A."/>
            <person name="Henrissat B."/>
            <person name="Riley R."/>
            <person name="Ahrendt S."/>
            <person name="Nagy L.G."/>
            <person name="Grigoriev I.V."/>
            <person name="Martin F."/>
            <person name="Rosso M.N."/>
        </authorList>
    </citation>
    <scope>NUCLEOTIDE SEQUENCE [LARGE SCALE GENOMIC DNA]</scope>
    <source>
        <strain evidence="2 3">CIRM-BRFM 1785</strain>
    </source>
</reference>
<evidence type="ECO:0000259" key="1">
    <source>
        <dbReference type="Pfam" id="PF01738"/>
    </source>
</evidence>
<dbReference type="Gene3D" id="3.40.50.1820">
    <property type="entry name" value="alpha/beta hydrolase"/>
    <property type="match status" value="1"/>
</dbReference>
<dbReference type="Proteomes" id="UP000814176">
    <property type="component" value="Unassembled WGS sequence"/>
</dbReference>
<accession>A0ABQ8KT77</accession>
<dbReference type="RefSeq" id="XP_047783058.1">
    <property type="nucleotide sequence ID" value="XM_047925549.1"/>
</dbReference>
<dbReference type="PANTHER" id="PTHR17630:SF44">
    <property type="entry name" value="PROTEIN AIM2"/>
    <property type="match status" value="1"/>
</dbReference>
<dbReference type="SUPFAM" id="SSF53474">
    <property type="entry name" value="alpha/beta-Hydrolases"/>
    <property type="match status" value="1"/>
</dbReference>
<dbReference type="InterPro" id="IPR002925">
    <property type="entry name" value="Dienelactn_hydro"/>
</dbReference>
<protein>
    <submittedName>
        <fullName evidence="2">Dienelactone hydrolase</fullName>
    </submittedName>
</protein>
<feature type="domain" description="Dienelactone hydrolase" evidence="1">
    <location>
        <begin position="27"/>
        <end position="228"/>
    </location>
</feature>
<dbReference type="GeneID" id="72006281"/>
<evidence type="ECO:0000313" key="3">
    <source>
        <dbReference type="Proteomes" id="UP000814176"/>
    </source>
</evidence>
<organism evidence="2 3">
    <name type="scientific">Rhodofomes roseus</name>
    <dbReference type="NCBI Taxonomy" id="34475"/>
    <lineage>
        <taxon>Eukaryota</taxon>
        <taxon>Fungi</taxon>
        <taxon>Dikarya</taxon>
        <taxon>Basidiomycota</taxon>
        <taxon>Agaricomycotina</taxon>
        <taxon>Agaricomycetes</taxon>
        <taxon>Polyporales</taxon>
        <taxon>Rhodofomes</taxon>
    </lineage>
</organism>
<dbReference type="GO" id="GO:0016787">
    <property type="term" value="F:hydrolase activity"/>
    <property type="evidence" value="ECO:0007669"/>
    <property type="project" value="UniProtKB-KW"/>
</dbReference>
<dbReference type="PANTHER" id="PTHR17630">
    <property type="entry name" value="DIENELACTONE HYDROLASE"/>
    <property type="match status" value="1"/>
</dbReference>
<keyword evidence="3" id="KW-1185">Reference proteome</keyword>
<dbReference type="InterPro" id="IPR029058">
    <property type="entry name" value="AB_hydrolase_fold"/>
</dbReference>
<dbReference type="Pfam" id="PF01738">
    <property type="entry name" value="DLH"/>
    <property type="match status" value="1"/>
</dbReference>
<name>A0ABQ8KT77_9APHY</name>
<dbReference type="EMBL" id="JADCUA010000003">
    <property type="protein sequence ID" value="KAH9841759.1"/>
    <property type="molecule type" value="Genomic_DNA"/>
</dbReference>
<keyword evidence="2" id="KW-0378">Hydrolase</keyword>
<comment type="caution">
    <text evidence="2">The sequence shown here is derived from an EMBL/GenBank/DDBJ whole genome shotgun (WGS) entry which is preliminary data.</text>
</comment>
<gene>
    <name evidence="2" type="ORF">C8Q71DRAFT_794625</name>
</gene>
<proteinExistence type="predicted"/>
<evidence type="ECO:0000313" key="2">
    <source>
        <dbReference type="EMBL" id="KAH9841759.1"/>
    </source>
</evidence>
<sequence>MVIRNPNCRGTARAPPVVLALTSDRTIIYGVDIFGWKFVNSRLFADEYASHGFLVLIPDLFDVNESASLLRFGAKLLSLSVFVPFLLRNGKASQEAKIGRLLAHLHETKPNSKIGFVGFCWGGRFALTMNSQFDATVACHPSRVTFPQELQEINKPISFAVAETDHHYGAETAAETEKILKAKGVEVVVVVYKGVQHGWAIRANIADTDKKVAREKAREQVMTWFERHLVV</sequence>